<reference evidence="5 6" key="2">
    <citation type="submission" date="2021-03" db="EMBL/GenBank/DDBJ databases">
        <title>Genomic Encyclopedia of Type Strains, Phase IV (KMG-IV): sequencing the most valuable type-strain genomes for metagenomic binning, comparative biology and taxonomic classification.</title>
        <authorList>
            <person name="Goeker M."/>
        </authorList>
    </citation>
    <scope>NUCLEOTIDE SEQUENCE [LARGE SCALE GENOMIC DNA]</scope>
    <source>
        <strain evidence="5 6">DSM 41954</strain>
    </source>
</reference>
<organism evidence="4">
    <name type="scientific">Streptomyces iranensis</name>
    <dbReference type="NCBI Taxonomy" id="576784"/>
    <lineage>
        <taxon>Bacteria</taxon>
        <taxon>Bacillati</taxon>
        <taxon>Actinomycetota</taxon>
        <taxon>Actinomycetes</taxon>
        <taxon>Kitasatosporales</taxon>
        <taxon>Streptomycetaceae</taxon>
        <taxon>Streptomyces</taxon>
        <taxon>Streptomyces violaceusniger group</taxon>
    </lineage>
</organism>
<dbReference type="HOGENOM" id="CLU_021802_0_1_11"/>
<feature type="domain" description="Peptidase M20 dimerisation" evidence="3">
    <location>
        <begin position="178"/>
        <end position="289"/>
    </location>
</feature>
<evidence type="ECO:0000256" key="2">
    <source>
        <dbReference type="ARBA" id="ARBA00022801"/>
    </source>
</evidence>
<dbReference type="Gene3D" id="3.30.70.360">
    <property type="match status" value="1"/>
</dbReference>
<dbReference type="SUPFAM" id="SSF53187">
    <property type="entry name" value="Zn-dependent exopeptidases"/>
    <property type="match status" value="1"/>
</dbReference>
<dbReference type="Pfam" id="PF01546">
    <property type="entry name" value="Peptidase_M20"/>
    <property type="match status" value="1"/>
</dbReference>
<reference evidence="4" key="1">
    <citation type="submission" date="2014-05" db="EMBL/GenBank/DDBJ databases">
        <authorList>
            <person name="Horn Fabian"/>
        </authorList>
    </citation>
    <scope>NUCLEOTIDE SEQUENCE</scope>
</reference>
<keyword evidence="1" id="KW-0479">Metal-binding</keyword>
<dbReference type="Proteomes" id="UP000756710">
    <property type="component" value="Unassembled WGS sequence"/>
</dbReference>
<dbReference type="RefSeq" id="WP_044566735.1">
    <property type="nucleotide sequence ID" value="NZ_BAABDR010000078.1"/>
</dbReference>
<dbReference type="EMBL" id="JAGGLR010000011">
    <property type="protein sequence ID" value="MBP2063353.1"/>
    <property type="molecule type" value="Genomic_DNA"/>
</dbReference>
<dbReference type="GO" id="GO:0008777">
    <property type="term" value="F:acetylornithine deacetylase activity"/>
    <property type="evidence" value="ECO:0007669"/>
    <property type="project" value="UniProtKB-EC"/>
</dbReference>
<accession>A0A060ZBT2</accession>
<evidence type="ECO:0000313" key="4">
    <source>
        <dbReference type="EMBL" id="CDR01701.1"/>
    </source>
</evidence>
<gene>
    <name evidence="5" type="ORF">J2Z30_004374</name>
    <name evidence="4" type="ORF">SIRAN452</name>
</gene>
<dbReference type="PANTHER" id="PTHR43808">
    <property type="entry name" value="ACETYLORNITHINE DEACETYLASE"/>
    <property type="match status" value="1"/>
</dbReference>
<dbReference type="PANTHER" id="PTHR43808:SF25">
    <property type="entry name" value="PEPTIDASE M20 DIMERISATION DOMAIN-CONTAINING PROTEIN"/>
    <property type="match status" value="1"/>
</dbReference>
<dbReference type="GO" id="GO:0046872">
    <property type="term" value="F:metal ion binding"/>
    <property type="evidence" value="ECO:0007669"/>
    <property type="project" value="UniProtKB-KW"/>
</dbReference>
<dbReference type="Pfam" id="PF07687">
    <property type="entry name" value="M20_dimer"/>
    <property type="match status" value="1"/>
</dbReference>
<evidence type="ECO:0000313" key="6">
    <source>
        <dbReference type="Proteomes" id="UP000756710"/>
    </source>
</evidence>
<sequence>MSSIPLPDPHSALDLLRDMIRVDSRTETPGEGELARRLVARMRDAGLETELIPVSPGRFNAVGRLRGTGGGESLMFNGHLDTNPLTEGWTVDPWGGVTDDRFVYGLGVSNMKAGCASYLAAVETLLAHGTRLRGDVVLTFVVGELQGGVGTLKLIDEGLRADHFVNCEPTDLNALTLHAGSVDFSVELTGATRHLSKREEAVDAIMAACELIPRINAMTFGGAATPEHRVVNRANVGVIRGALSREFNEARPPQVADVVRLSGAARFAPSQNPEDVLGDIRRLIETELLPRFPGLGAEVGRHGPASGKPDFPPFAADLDSPVVRAVAAAHHEVRGTDQANGPLTPYCFYGSDAGHLMHSAGMSGVVCGPGGRYNTMPDERVDIVDYLDAVRMHLATMLRICGAADTADGHSGAARP</sequence>
<evidence type="ECO:0000313" key="5">
    <source>
        <dbReference type="EMBL" id="MBP2063353.1"/>
    </source>
</evidence>
<dbReference type="InterPro" id="IPR002933">
    <property type="entry name" value="Peptidase_M20"/>
</dbReference>
<evidence type="ECO:0000259" key="3">
    <source>
        <dbReference type="Pfam" id="PF07687"/>
    </source>
</evidence>
<dbReference type="InterPro" id="IPR050072">
    <property type="entry name" value="Peptidase_M20A"/>
</dbReference>
<dbReference type="EMBL" id="LK022848">
    <property type="protein sequence ID" value="CDR01701.1"/>
    <property type="molecule type" value="Genomic_DNA"/>
</dbReference>
<proteinExistence type="predicted"/>
<name>A0A060ZBT2_9ACTN</name>
<dbReference type="SUPFAM" id="SSF55031">
    <property type="entry name" value="Bacterial exopeptidase dimerisation domain"/>
    <property type="match status" value="1"/>
</dbReference>
<dbReference type="AlphaFoldDB" id="A0A060ZBT2"/>
<dbReference type="EC" id="3.5.1.16" evidence="5"/>
<protein>
    <submittedName>
        <fullName evidence="5">Acetylornithine deacetylase</fullName>
        <ecNumber evidence="5">3.5.1.16</ecNumber>
    </submittedName>
    <submittedName>
        <fullName evidence="4">Peptidase M20</fullName>
    </submittedName>
</protein>
<dbReference type="Gene3D" id="3.40.630.10">
    <property type="entry name" value="Zn peptidases"/>
    <property type="match status" value="2"/>
</dbReference>
<keyword evidence="2 5" id="KW-0378">Hydrolase</keyword>
<keyword evidence="6" id="KW-1185">Reference proteome</keyword>
<dbReference type="InterPro" id="IPR036264">
    <property type="entry name" value="Bact_exopeptidase_dim_dom"/>
</dbReference>
<dbReference type="InterPro" id="IPR011650">
    <property type="entry name" value="Peptidase_M20_dimer"/>
</dbReference>
<evidence type="ECO:0000256" key="1">
    <source>
        <dbReference type="ARBA" id="ARBA00022723"/>
    </source>
</evidence>